<feature type="transmembrane region" description="Helical" evidence="1">
    <location>
        <begin position="238"/>
        <end position="260"/>
    </location>
</feature>
<gene>
    <name evidence="2" type="ORF">THFILI_04455</name>
</gene>
<proteinExistence type="predicted"/>
<feature type="transmembrane region" description="Helical" evidence="1">
    <location>
        <begin position="353"/>
        <end position="375"/>
    </location>
</feature>
<evidence type="ECO:0000313" key="2">
    <source>
        <dbReference type="EMBL" id="KIX84597.1"/>
    </source>
</evidence>
<protein>
    <submittedName>
        <fullName evidence="2">Abortive phage infection protein</fullName>
    </submittedName>
</protein>
<dbReference type="Pfam" id="PF14559">
    <property type="entry name" value="TPR_19"/>
    <property type="match status" value="1"/>
</dbReference>
<dbReference type="STRING" id="276.THFILI_04455"/>
<dbReference type="OrthoDB" id="30493at2"/>
<name>A0A0D6XAA4_THEFI</name>
<comment type="caution">
    <text evidence="2">The sequence shown here is derived from an EMBL/GenBank/DDBJ whole genome shotgun (WGS) entry which is preliminary data.</text>
</comment>
<keyword evidence="1" id="KW-0812">Transmembrane</keyword>
<dbReference type="SUPFAM" id="SSF48452">
    <property type="entry name" value="TPR-like"/>
    <property type="match status" value="1"/>
</dbReference>
<keyword evidence="1" id="KW-1133">Transmembrane helix</keyword>
<sequence length="479" mass="52547">MRPIWTLFVLGVALAQAGPYYERCFRLYQEGALEAAQATCELALVAEPEHGPSRLLLTRIYLDTGQVDKAEGLLQTLPQAPEALRLKARLLLLKGAPAEALALLRGDETPEARLVRAQALFRLGRLEEAEKEALLGLSSPEGRLLLAKIRRELARPTEALAALGNTPEEEVERARLLLYLGRPQEAVRLLEALAPRLEGRLYREALGLLALSYYAAGDLTRGGAALAQLAQVESLPSLFLRVAWPWLLLFLVFLGLVLYAESRIEPTRTVEMVEDPLPGPGRLYLALLVFLLLAGGLSAWIGHLTHGTYLALFLPYQREAILPLFYLFYGLFSALYVAVRFRKRLPQVLGDPGAWVEAFWVGPVLVLLLFLYGALRGLLGLPGLMPNLVVFLGLALLEPFFRGLAPLVLKERYKDLAPHLSVLLYALAVPGPTLFFLLAGALLAWVHQRTQGVLAGGLGLVVAGVGVALLPRPLVRTRL</sequence>
<dbReference type="RefSeq" id="WP_045246119.1">
    <property type="nucleotide sequence ID" value="NZ_JPSL02000038.1"/>
</dbReference>
<evidence type="ECO:0000256" key="1">
    <source>
        <dbReference type="SAM" id="Phobius"/>
    </source>
</evidence>
<dbReference type="Pfam" id="PF13432">
    <property type="entry name" value="TPR_16"/>
    <property type="match status" value="2"/>
</dbReference>
<dbReference type="Proteomes" id="UP000030364">
    <property type="component" value="Unassembled WGS sequence"/>
</dbReference>
<feature type="transmembrane region" description="Helical" evidence="1">
    <location>
        <begin position="422"/>
        <end position="446"/>
    </location>
</feature>
<accession>A0A0D6XAA4</accession>
<organism evidence="2 3">
    <name type="scientific">Thermus filiformis</name>
    <dbReference type="NCBI Taxonomy" id="276"/>
    <lineage>
        <taxon>Bacteria</taxon>
        <taxon>Thermotogati</taxon>
        <taxon>Deinococcota</taxon>
        <taxon>Deinococci</taxon>
        <taxon>Thermales</taxon>
        <taxon>Thermaceae</taxon>
        <taxon>Thermus</taxon>
    </lineage>
</organism>
<feature type="transmembrane region" description="Helical" evidence="1">
    <location>
        <begin position="381"/>
        <end position="401"/>
    </location>
</feature>
<dbReference type="EMBL" id="JPSL02000038">
    <property type="protein sequence ID" value="KIX84597.1"/>
    <property type="molecule type" value="Genomic_DNA"/>
</dbReference>
<dbReference type="AlphaFoldDB" id="A0A0D6XAA4"/>
<feature type="transmembrane region" description="Helical" evidence="1">
    <location>
        <begin position="281"/>
        <end position="301"/>
    </location>
</feature>
<reference evidence="2 3" key="1">
    <citation type="journal article" date="2015" name="Genome Announc.">
        <title>Draft Genome Sequence of the Thermophile Thermus filiformis ATCC 43280, Producer of Carotenoid-(Di)glucoside-Branched Fatty Acid (Di)esters and Source of Hyperthermostable Enzymes of Biotechnological Interest.</title>
        <authorList>
            <person name="Mandelli F."/>
            <person name="Oliveira Ramires B."/>
            <person name="Couger M.B."/>
            <person name="Paixao D.A."/>
            <person name="Camilo C.M."/>
            <person name="Polikarpov I."/>
            <person name="Prade R."/>
            <person name="Riano-Pachon D.M."/>
            <person name="Squina F.M."/>
        </authorList>
    </citation>
    <scope>NUCLEOTIDE SEQUENCE [LARGE SCALE GENOMIC DNA]</scope>
    <source>
        <strain evidence="2 3">ATCC 43280</strain>
    </source>
</reference>
<feature type="transmembrane region" description="Helical" evidence="1">
    <location>
        <begin position="321"/>
        <end position="341"/>
    </location>
</feature>
<keyword evidence="3" id="KW-1185">Reference proteome</keyword>
<dbReference type="Gene3D" id="1.25.40.10">
    <property type="entry name" value="Tetratricopeptide repeat domain"/>
    <property type="match status" value="1"/>
</dbReference>
<feature type="transmembrane region" description="Helical" evidence="1">
    <location>
        <begin position="452"/>
        <end position="470"/>
    </location>
</feature>
<evidence type="ECO:0000313" key="3">
    <source>
        <dbReference type="Proteomes" id="UP000030364"/>
    </source>
</evidence>
<dbReference type="InterPro" id="IPR011990">
    <property type="entry name" value="TPR-like_helical_dom_sf"/>
</dbReference>
<keyword evidence="1" id="KW-0472">Membrane</keyword>